<reference evidence="2 3" key="1">
    <citation type="journal article" date="2023" name="Arcadia Sci">
        <title>De novo assembly of a long-read Amblyomma americanum tick genome.</title>
        <authorList>
            <person name="Chou S."/>
            <person name="Poskanzer K.E."/>
            <person name="Rollins M."/>
            <person name="Thuy-Boun P.S."/>
        </authorList>
    </citation>
    <scope>NUCLEOTIDE SEQUENCE [LARGE SCALE GENOMIC DNA]</scope>
    <source>
        <strain evidence="2">F_SG_1</strain>
        <tissue evidence="2">Salivary glands</tissue>
    </source>
</reference>
<dbReference type="AlphaFoldDB" id="A0AAQ4DNF6"/>
<dbReference type="EMBL" id="JARKHS020028788">
    <property type="protein sequence ID" value="KAK8763996.1"/>
    <property type="molecule type" value="Genomic_DNA"/>
</dbReference>
<sequence length="60" mass="7071">MCFFNTPGAIKVLAAFCFCVNMFNLIYLFIRYYDLMPPDALRIRKDIESVIPDVKNLDKY</sequence>
<evidence type="ECO:0000256" key="1">
    <source>
        <dbReference type="SAM" id="Phobius"/>
    </source>
</evidence>
<feature type="non-terminal residue" evidence="2">
    <location>
        <position position="60"/>
    </location>
</feature>
<accession>A0AAQ4DNF6</accession>
<name>A0AAQ4DNF6_AMBAM</name>
<feature type="transmembrane region" description="Helical" evidence="1">
    <location>
        <begin position="12"/>
        <end position="30"/>
    </location>
</feature>
<keyword evidence="1" id="KW-1133">Transmembrane helix</keyword>
<keyword evidence="1" id="KW-0472">Membrane</keyword>
<protein>
    <submittedName>
        <fullName evidence="2">Uncharacterized protein</fullName>
    </submittedName>
</protein>
<dbReference type="Proteomes" id="UP001321473">
    <property type="component" value="Unassembled WGS sequence"/>
</dbReference>
<evidence type="ECO:0000313" key="2">
    <source>
        <dbReference type="EMBL" id="KAK8763996.1"/>
    </source>
</evidence>
<proteinExistence type="predicted"/>
<evidence type="ECO:0000313" key="3">
    <source>
        <dbReference type="Proteomes" id="UP001321473"/>
    </source>
</evidence>
<keyword evidence="1" id="KW-0812">Transmembrane</keyword>
<keyword evidence="3" id="KW-1185">Reference proteome</keyword>
<organism evidence="2 3">
    <name type="scientific">Amblyomma americanum</name>
    <name type="common">Lone star tick</name>
    <dbReference type="NCBI Taxonomy" id="6943"/>
    <lineage>
        <taxon>Eukaryota</taxon>
        <taxon>Metazoa</taxon>
        <taxon>Ecdysozoa</taxon>
        <taxon>Arthropoda</taxon>
        <taxon>Chelicerata</taxon>
        <taxon>Arachnida</taxon>
        <taxon>Acari</taxon>
        <taxon>Parasitiformes</taxon>
        <taxon>Ixodida</taxon>
        <taxon>Ixodoidea</taxon>
        <taxon>Ixodidae</taxon>
        <taxon>Amblyomminae</taxon>
        <taxon>Amblyomma</taxon>
    </lineage>
</organism>
<comment type="caution">
    <text evidence="2">The sequence shown here is derived from an EMBL/GenBank/DDBJ whole genome shotgun (WGS) entry which is preliminary data.</text>
</comment>
<gene>
    <name evidence="2" type="ORF">V5799_033395</name>
</gene>